<dbReference type="AlphaFoldDB" id="A0A8H3IM56"/>
<dbReference type="SUPFAM" id="SSF52047">
    <property type="entry name" value="RNI-like"/>
    <property type="match status" value="1"/>
</dbReference>
<protein>
    <recommendedName>
        <fullName evidence="3">F-box domain-containing protein</fullName>
    </recommendedName>
</protein>
<keyword evidence="2" id="KW-1185">Reference proteome</keyword>
<dbReference type="GO" id="GO:0019005">
    <property type="term" value="C:SCF ubiquitin ligase complex"/>
    <property type="evidence" value="ECO:0007669"/>
    <property type="project" value="TreeGrafter"/>
</dbReference>
<dbReference type="PANTHER" id="PTHR13318:SF95">
    <property type="entry name" value="F-BOX PROTEIN YLR352W"/>
    <property type="match status" value="1"/>
</dbReference>
<comment type="caution">
    <text evidence="1">The sequence shown here is derived from an EMBL/GenBank/DDBJ whole genome shotgun (WGS) entry which is preliminary data.</text>
</comment>
<accession>A0A8H3IM56</accession>
<dbReference type="InterPro" id="IPR036047">
    <property type="entry name" value="F-box-like_dom_sf"/>
</dbReference>
<evidence type="ECO:0000313" key="2">
    <source>
        <dbReference type="Proteomes" id="UP000664203"/>
    </source>
</evidence>
<name>A0A8H3IM56_9LECA</name>
<evidence type="ECO:0008006" key="3">
    <source>
        <dbReference type="Google" id="ProtNLM"/>
    </source>
</evidence>
<dbReference type="OrthoDB" id="2305901at2759"/>
<dbReference type="EMBL" id="CAJPDR010000181">
    <property type="protein sequence ID" value="CAF9924083.1"/>
    <property type="molecule type" value="Genomic_DNA"/>
</dbReference>
<dbReference type="SUPFAM" id="SSF81383">
    <property type="entry name" value="F-box domain"/>
    <property type="match status" value="1"/>
</dbReference>
<gene>
    <name evidence="1" type="ORF">ALECFALPRED_002673</name>
</gene>
<dbReference type="InterPro" id="IPR032675">
    <property type="entry name" value="LRR_dom_sf"/>
</dbReference>
<sequence length="505" mass="56545">MASITPQPLNLPEILRITFVFLDNKSLVACAQVNSLWADEATDVLWQEPPISARARLVPSGRAQTYANKITRLYRLDWRFGHNEYHQVYQRLLYPRLIRMSGLVGHTTCLQGLMKLFQPSLIYFRMELSLRLVTNPYEYSNAMDAFFMQLSTRCPNLRIIKLVSWCSVWNGLLKFLEASPSLQSIELQESWNLTNEVIQHLAARPNLTKLKIPGAILGEAVAQVEANTESPFADLIRFNGSLDEATLLMFSRHTRKLETLKIAMYSPSANLLSTLSRFSALRILEVRSHADKSAIAALGLITLAKGCQRLTHISFHGGWELGSNITDADICQLSSLLPDLMSIDLGCSEDLSVQSVHFLGRNCPRLRYCQLCGCVLDVSKFLEYPGSDTTTTSGADSSGFDQSKGTAPRLHSTIMQNFLDPLLTKSESIGESRLLFPKLKTLEVEEFINSRNVNVTTVVSHLLSEAPRLLYFDASSGTLFSGEVTDAFRRLKSDRLNAKQARTNT</sequence>
<dbReference type="PANTHER" id="PTHR13318">
    <property type="entry name" value="PARTNER OF PAIRED, ISOFORM B-RELATED"/>
    <property type="match status" value="1"/>
</dbReference>
<organism evidence="1 2">
    <name type="scientific">Alectoria fallacina</name>
    <dbReference type="NCBI Taxonomy" id="1903189"/>
    <lineage>
        <taxon>Eukaryota</taxon>
        <taxon>Fungi</taxon>
        <taxon>Dikarya</taxon>
        <taxon>Ascomycota</taxon>
        <taxon>Pezizomycotina</taxon>
        <taxon>Lecanoromycetes</taxon>
        <taxon>OSLEUM clade</taxon>
        <taxon>Lecanoromycetidae</taxon>
        <taxon>Lecanorales</taxon>
        <taxon>Lecanorineae</taxon>
        <taxon>Parmeliaceae</taxon>
        <taxon>Alectoria</taxon>
    </lineage>
</organism>
<dbReference type="Gene3D" id="3.80.10.10">
    <property type="entry name" value="Ribonuclease Inhibitor"/>
    <property type="match status" value="1"/>
</dbReference>
<dbReference type="GO" id="GO:0031146">
    <property type="term" value="P:SCF-dependent proteasomal ubiquitin-dependent protein catabolic process"/>
    <property type="evidence" value="ECO:0007669"/>
    <property type="project" value="TreeGrafter"/>
</dbReference>
<proteinExistence type="predicted"/>
<evidence type="ECO:0000313" key="1">
    <source>
        <dbReference type="EMBL" id="CAF9924083.1"/>
    </source>
</evidence>
<dbReference type="Proteomes" id="UP000664203">
    <property type="component" value="Unassembled WGS sequence"/>
</dbReference>
<reference evidence="1" key="1">
    <citation type="submission" date="2021-03" db="EMBL/GenBank/DDBJ databases">
        <authorList>
            <person name="Tagirdzhanova G."/>
        </authorList>
    </citation>
    <scope>NUCLEOTIDE SEQUENCE</scope>
</reference>